<feature type="transmembrane region" description="Helical" evidence="1">
    <location>
        <begin position="347"/>
        <end position="369"/>
    </location>
</feature>
<dbReference type="InterPro" id="IPR053018">
    <property type="entry name" value="Elsinochrome_Biosynth-Asso"/>
</dbReference>
<organism evidence="2 3">
    <name type="scientific">Trematosphaeria pertusa</name>
    <dbReference type="NCBI Taxonomy" id="390896"/>
    <lineage>
        <taxon>Eukaryota</taxon>
        <taxon>Fungi</taxon>
        <taxon>Dikarya</taxon>
        <taxon>Ascomycota</taxon>
        <taxon>Pezizomycotina</taxon>
        <taxon>Dothideomycetes</taxon>
        <taxon>Pleosporomycetidae</taxon>
        <taxon>Pleosporales</taxon>
        <taxon>Massarineae</taxon>
        <taxon>Trematosphaeriaceae</taxon>
        <taxon>Trematosphaeria</taxon>
    </lineage>
</organism>
<dbReference type="OrthoDB" id="5427664at2759"/>
<keyword evidence="3" id="KW-1185">Reference proteome</keyword>
<evidence type="ECO:0000313" key="3">
    <source>
        <dbReference type="Proteomes" id="UP000800094"/>
    </source>
</evidence>
<keyword evidence="1" id="KW-0472">Membrane</keyword>
<accession>A0A6A6IIU1</accession>
<feature type="transmembrane region" description="Helical" evidence="1">
    <location>
        <begin position="314"/>
        <end position="335"/>
    </location>
</feature>
<gene>
    <name evidence="2" type="ORF">BU26DRAFT_293113</name>
</gene>
<evidence type="ECO:0000313" key="2">
    <source>
        <dbReference type="EMBL" id="KAF2249968.1"/>
    </source>
</evidence>
<dbReference type="PANTHER" id="PTHR37577:SF1">
    <property type="entry name" value="INTEGRAL MEMBRANE PROTEIN"/>
    <property type="match status" value="1"/>
</dbReference>
<name>A0A6A6IIU1_9PLEO</name>
<reference evidence="2" key="1">
    <citation type="journal article" date="2020" name="Stud. Mycol.">
        <title>101 Dothideomycetes genomes: a test case for predicting lifestyles and emergence of pathogens.</title>
        <authorList>
            <person name="Haridas S."/>
            <person name="Albert R."/>
            <person name="Binder M."/>
            <person name="Bloem J."/>
            <person name="Labutti K."/>
            <person name="Salamov A."/>
            <person name="Andreopoulos B."/>
            <person name="Baker S."/>
            <person name="Barry K."/>
            <person name="Bills G."/>
            <person name="Bluhm B."/>
            <person name="Cannon C."/>
            <person name="Castanera R."/>
            <person name="Culley D."/>
            <person name="Daum C."/>
            <person name="Ezra D."/>
            <person name="Gonzalez J."/>
            <person name="Henrissat B."/>
            <person name="Kuo A."/>
            <person name="Liang C."/>
            <person name="Lipzen A."/>
            <person name="Lutzoni F."/>
            <person name="Magnuson J."/>
            <person name="Mondo S."/>
            <person name="Nolan M."/>
            <person name="Ohm R."/>
            <person name="Pangilinan J."/>
            <person name="Park H.-J."/>
            <person name="Ramirez L."/>
            <person name="Alfaro M."/>
            <person name="Sun H."/>
            <person name="Tritt A."/>
            <person name="Yoshinaga Y."/>
            <person name="Zwiers L.-H."/>
            <person name="Turgeon B."/>
            <person name="Goodwin S."/>
            <person name="Spatafora J."/>
            <person name="Crous P."/>
            <person name="Grigoriev I."/>
        </authorList>
    </citation>
    <scope>NUCLEOTIDE SEQUENCE</scope>
    <source>
        <strain evidence="2">CBS 122368</strain>
    </source>
</reference>
<dbReference type="AlphaFoldDB" id="A0A6A6IIU1"/>
<feature type="transmembrane region" description="Helical" evidence="1">
    <location>
        <begin position="148"/>
        <end position="171"/>
    </location>
</feature>
<feature type="transmembrane region" description="Helical" evidence="1">
    <location>
        <begin position="117"/>
        <end position="136"/>
    </location>
</feature>
<keyword evidence="1" id="KW-0812">Transmembrane</keyword>
<keyword evidence="1" id="KW-1133">Transmembrane helix</keyword>
<dbReference type="RefSeq" id="XP_033684972.1">
    <property type="nucleotide sequence ID" value="XM_033821676.1"/>
</dbReference>
<dbReference type="GeneID" id="54575006"/>
<protein>
    <submittedName>
        <fullName evidence="2">Uncharacterized protein</fullName>
    </submittedName>
</protein>
<dbReference type="Proteomes" id="UP000800094">
    <property type="component" value="Unassembled WGS sequence"/>
</dbReference>
<dbReference type="EMBL" id="ML987194">
    <property type="protein sequence ID" value="KAF2249968.1"/>
    <property type="molecule type" value="Genomic_DNA"/>
</dbReference>
<feature type="transmembrane region" description="Helical" evidence="1">
    <location>
        <begin position="80"/>
        <end position="105"/>
    </location>
</feature>
<dbReference type="PANTHER" id="PTHR37577">
    <property type="entry name" value="INTEGRAL MEMBRANE PROTEIN"/>
    <property type="match status" value="1"/>
</dbReference>
<sequence length="559" mass="63372">MTIIAVIYAYLSDSLPEACLNEIDKKQISNFQAGLKASSAARILRSLRGCCGTLKRRLAHEKEEHVPHRRKLNRVQREEAITRFILCLSDQQLATGLAILLAAIANQCTLSSDEFRIAMALAWFSATTHLATLGSLKQYFITNSEIRNWRVFGMVILLVLLIYCFVVTLALEGADNTIPVQCTINHGASPLAFYWNVGWFDYLSWILALVKLIDGYKSRVLQSYDYHSSFSLELAVVILRLLAAYNKKIPKKSRKEWIRVLGEWAAEQSSISRRRLLGKFQECKREKAKRPFSSRLRTRVLVGKLIDEDYVDSLLPQLPLFLLAYGFAQMAYFRWGTTALRIDSSMGFGQITPIFLLVLPILAGGEIYYETATHAQHRTSERTTPYNESSERSSSFEATAINRANTLPPMCSSGTSDPELSELEVSGQRYDEKISYVKKYFRRESKVIQEAISSALDEEHMRQALKMKQAVLRKTEELQKLEPDLNDILSEVQVRRTWGIIQAVTLGILLNIPISPEVLFGAPILFTQNVLQLFVRATKFLAVLRRLRAEIRAGSGNES</sequence>
<feature type="transmembrane region" description="Helical" evidence="1">
    <location>
        <begin position="191"/>
        <end position="212"/>
    </location>
</feature>
<evidence type="ECO:0000256" key="1">
    <source>
        <dbReference type="SAM" id="Phobius"/>
    </source>
</evidence>
<proteinExistence type="predicted"/>